<gene>
    <name evidence="1" type="primary">57</name>
    <name evidence="1" type="ORF">SEA_NYCEIRAE_57</name>
</gene>
<protein>
    <submittedName>
        <fullName evidence="1">Uncharacterized protein</fullName>
    </submittedName>
</protein>
<dbReference type="KEGG" id="vg:29078422"/>
<dbReference type="Proteomes" id="UP000201968">
    <property type="component" value="Segment"/>
</dbReference>
<organism evidence="1 2">
    <name type="scientific">Gordonia phage Nyceirae</name>
    <dbReference type="NCBI Taxonomy" id="1887651"/>
    <lineage>
        <taxon>Viruses</taxon>
        <taxon>Duplodnaviria</taxon>
        <taxon>Heunggongvirae</taxon>
        <taxon>Uroviricota</taxon>
        <taxon>Caudoviricetes</taxon>
        <taxon>Nyceiraevirus</taxon>
        <taxon>Nyceiraevirus nyceirae</taxon>
    </lineage>
</organism>
<evidence type="ECO:0000313" key="2">
    <source>
        <dbReference type="Proteomes" id="UP000201968"/>
    </source>
</evidence>
<reference evidence="2" key="1">
    <citation type="submission" date="2016-07" db="EMBL/GenBank/DDBJ databases">
        <authorList>
            <person name="Florea S."/>
            <person name="Webb J.S."/>
            <person name="Jaromczyk J."/>
            <person name="Schardl C.L."/>
        </authorList>
    </citation>
    <scope>NUCLEOTIDE SEQUENCE [LARGE SCALE GENOMIC DNA]</scope>
</reference>
<dbReference type="EMBL" id="KX557282">
    <property type="protein sequence ID" value="AON97420.1"/>
    <property type="molecule type" value="Genomic_DNA"/>
</dbReference>
<name>A0A1C9EI49_9CAUD</name>
<keyword evidence="2" id="KW-1185">Reference proteome</keyword>
<evidence type="ECO:0000313" key="1">
    <source>
        <dbReference type="EMBL" id="AON97420.1"/>
    </source>
</evidence>
<accession>A0A1C9EI49</accession>
<dbReference type="GeneID" id="29078422"/>
<sequence length="62" mass="7359">MNKLNRPVVVELRPDDVIPFCTECGARIYRRETTGRWWHLHGPDFFGPCDWGRPYPRERTSA</sequence>
<proteinExistence type="predicted"/>
<dbReference type="RefSeq" id="YP_009277975.1">
    <property type="nucleotide sequence ID" value="NC_031004.1"/>
</dbReference>